<evidence type="ECO:0000313" key="2">
    <source>
        <dbReference type="EMBL" id="RST86440.1"/>
    </source>
</evidence>
<accession>A0A3S0A8W6</accession>
<evidence type="ECO:0000256" key="1">
    <source>
        <dbReference type="SAM" id="SignalP"/>
    </source>
</evidence>
<keyword evidence="1" id="KW-0732">Signal</keyword>
<dbReference type="RefSeq" id="WP_126699911.1">
    <property type="nucleotide sequence ID" value="NZ_RWKW01000035.1"/>
</dbReference>
<dbReference type="EMBL" id="RWKW01000035">
    <property type="protein sequence ID" value="RST86440.1"/>
    <property type="molecule type" value="Genomic_DNA"/>
</dbReference>
<feature type="signal peptide" evidence="1">
    <location>
        <begin position="1"/>
        <end position="19"/>
    </location>
</feature>
<protein>
    <recommendedName>
        <fullName evidence="4">Porin</fullName>
    </recommendedName>
</protein>
<dbReference type="Proteomes" id="UP000278398">
    <property type="component" value="Unassembled WGS sequence"/>
</dbReference>
<evidence type="ECO:0008006" key="4">
    <source>
        <dbReference type="Google" id="ProtNLM"/>
    </source>
</evidence>
<evidence type="ECO:0000313" key="3">
    <source>
        <dbReference type="Proteomes" id="UP000278398"/>
    </source>
</evidence>
<sequence>MKYTVSMLALLVSATAAVAADAIISAPVVESRIKGAFEIGGSALRFSNTDDDVTDTLWGGYASAFANVDVTPRLIWSSDLQFELLHLSDDEEWDENAPNLVAVAGSSLNVRLGHSTIGAFGSFGTPSQYDEAEDQSFGWTGGVLLTHAFTADTTLTGHAGWADIRVDDDDNGFTGYFIGGSVIHGFSDGVALAVAGGYGHANEGFEDDDGSGHFWNVGIKGAFKVSSDLPIFATASYDYRDYTANTEDDGNEHAFRLGLAIALGGAGTAKDTFNAFQTPTMPYRAAAWGAVLD</sequence>
<reference evidence="2 3" key="1">
    <citation type="submission" date="2018-12" db="EMBL/GenBank/DDBJ databases">
        <title>Mesorhizobium carbonis sp. nov., isolated from coal mine water.</title>
        <authorList>
            <person name="Xin W."/>
            <person name="Xu Z."/>
            <person name="Xiang F."/>
            <person name="Zhang J."/>
            <person name="Xi L."/>
            <person name="Liu J."/>
        </authorList>
    </citation>
    <scope>NUCLEOTIDE SEQUENCE [LARGE SCALE GENOMIC DNA]</scope>
    <source>
        <strain evidence="2 3">B2.3</strain>
    </source>
</reference>
<feature type="chain" id="PRO_5018733441" description="Porin" evidence="1">
    <location>
        <begin position="20"/>
        <end position="293"/>
    </location>
</feature>
<keyword evidence="3" id="KW-1185">Reference proteome</keyword>
<organism evidence="2 3">
    <name type="scientific">Aquibium carbonis</name>
    <dbReference type="NCBI Taxonomy" id="2495581"/>
    <lineage>
        <taxon>Bacteria</taxon>
        <taxon>Pseudomonadati</taxon>
        <taxon>Pseudomonadota</taxon>
        <taxon>Alphaproteobacteria</taxon>
        <taxon>Hyphomicrobiales</taxon>
        <taxon>Phyllobacteriaceae</taxon>
        <taxon>Aquibium</taxon>
    </lineage>
</organism>
<comment type="caution">
    <text evidence="2">The sequence shown here is derived from an EMBL/GenBank/DDBJ whole genome shotgun (WGS) entry which is preliminary data.</text>
</comment>
<proteinExistence type="predicted"/>
<gene>
    <name evidence="2" type="ORF">EJC49_10670</name>
</gene>
<dbReference type="AlphaFoldDB" id="A0A3S0A8W6"/>
<name>A0A3S0A8W6_9HYPH</name>